<dbReference type="InterPro" id="IPR038354">
    <property type="entry name" value="VKOR_sf"/>
</dbReference>
<comment type="subcellular location">
    <subcellularLocation>
        <location evidence="1">Membrane</location>
        <topology evidence="1">Multi-pass membrane protein</topology>
    </subcellularLocation>
</comment>
<proteinExistence type="inferred from homology"/>
<evidence type="ECO:0000256" key="9">
    <source>
        <dbReference type="ARBA" id="ARBA00023284"/>
    </source>
</evidence>
<keyword evidence="4" id="KW-0874">Quinone</keyword>
<feature type="transmembrane region" description="Helical" evidence="10">
    <location>
        <begin position="21"/>
        <end position="42"/>
    </location>
</feature>
<evidence type="ECO:0000259" key="11">
    <source>
        <dbReference type="SMART" id="SM00756"/>
    </source>
</evidence>
<evidence type="ECO:0000313" key="13">
    <source>
        <dbReference type="Proteomes" id="UP000589132"/>
    </source>
</evidence>
<dbReference type="AlphaFoldDB" id="A0A7J4CZJ0"/>
<evidence type="ECO:0000256" key="10">
    <source>
        <dbReference type="SAM" id="Phobius"/>
    </source>
</evidence>
<evidence type="ECO:0000313" key="12">
    <source>
        <dbReference type="EMBL" id="HIA97793.1"/>
    </source>
</evidence>
<evidence type="ECO:0000256" key="2">
    <source>
        <dbReference type="ARBA" id="ARBA00006214"/>
    </source>
</evidence>
<dbReference type="PANTHER" id="PTHR34573:SF1">
    <property type="entry name" value="VITAMIN K EPOXIDE REDUCTASE DOMAIN-CONTAINING PROTEIN"/>
    <property type="match status" value="1"/>
</dbReference>
<dbReference type="GO" id="GO:0016020">
    <property type="term" value="C:membrane"/>
    <property type="evidence" value="ECO:0007669"/>
    <property type="project" value="UniProtKB-SubCell"/>
</dbReference>
<accession>A0A7J4CZJ0</accession>
<keyword evidence="7 10" id="KW-0472">Membrane</keyword>
<comment type="similarity">
    <text evidence="2">Belongs to the VKOR family.</text>
</comment>
<dbReference type="InterPro" id="IPR012932">
    <property type="entry name" value="VKOR"/>
</dbReference>
<dbReference type="InterPro" id="IPR044698">
    <property type="entry name" value="VKOR/LTO1"/>
</dbReference>
<dbReference type="Pfam" id="PF07884">
    <property type="entry name" value="VKOR"/>
    <property type="match status" value="1"/>
</dbReference>
<dbReference type="GO" id="GO:0048038">
    <property type="term" value="F:quinone binding"/>
    <property type="evidence" value="ECO:0007669"/>
    <property type="project" value="UniProtKB-KW"/>
</dbReference>
<feature type="transmembrane region" description="Helical" evidence="10">
    <location>
        <begin position="135"/>
        <end position="157"/>
    </location>
</feature>
<keyword evidence="3 10" id="KW-0812">Transmembrane</keyword>
<feature type="transmembrane region" description="Helical" evidence="10">
    <location>
        <begin position="108"/>
        <end position="129"/>
    </location>
</feature>
<dbReference type="CDD" id="cd12916">
    <property type="entry name" value="VKOR_1"/>
    <property type="match status" value="1"/>
</dbReference>
<comment type="caution">
    <text evidence="12">The sequence shown here is derived from an EMBL/GenBank/DDBJ whole genome shotgun (WGS) entry which is preliminary data.</text>
</comment>
<keyword evidence="8" id="KW-1015">Disulfide bond</keyword>
<dbReference type="Gene3D" id="1.20.1440.130">
    <property type="entry name" value="VKOR domain"/>
    <property type="match status" value="1"/>
</dbReference>
<evidence type="ECO:0000256" key="7">
    <source>
        <dbReference type="ARBA" id="ARBA00023136"/>
    </source>
</evidence>
<sequence length="174" mass="18864">MVKLFIHGGEPLNMDTEPEDRALLTIMALSVLGLIDSLYLTYLHHLVAGGGGCPTQNLPGLDCGEVLASEQAELLGIPVAWFGVLGFIALFSLALDRYLNMDLERTRYNVLLLPLVGLSGSAFGAYLTYAEAFIIHQWCPFCLTAFALTLGATFFALRTYGTELKNFIGGKDGI</sequence>
<evidence type="ECO:0000256" key="3">
    <source>
        <dbReference type="ARBA" id="ARBA00022692"/>
    </source>
</evidence>
<dbReference type="PANTHER" id="PTHR34573">
    <property type="entry name" value="VKC DOMAIN-CONTAINING PROTEIN"/>
    <property type="match status" value="1"/>
</dbReference>
<feature type="transmembrane region" description="Helical" evidence="10">
    <location>
        <begin position="75"/>
        <end position="96"/>
    </location>
</feature>
<evidence type="ECO:0000256" key="6">
    <source>
        <dbReference type="ARBA" id="ARBA00023002"/>
    </source>
</evidence>
<evidence type="ECO:0000256" key="4">
    <source>
        <dbReference type="ARBA" id="ARBA00022719"/>
    </source>
</evidence>
<keyword evidence="6" id="KW-0560">Oxidoreductase</keyword>
<evidence type="ECO:0000256" key="5">
    <source>
        <dbReference type="ARBA" id="ARBA00022989"/>
    </source>
</evidence>
<keyword evidence="9" id="KW-0676">Redox-active center</keyword>
<keyword evidence="5 10" id="KW-1133">Transmembrane helix</keyword>
<reference evidence="13" key="1">
    <citation type="journal article" date="2019" name="bioRxiv">
        <title>Genome diversification in globally distributed novel marine Proteobacteria is linked to environmental adaptation.</title>
        <authorList>
            <person name="Zhou Z."/>
            <person name="Tran P.Q."/>
            <person name="Kieft K."/>
            <person name="Anantharaman K."/>
        </authorList>
    </citation>
    <scope>NUCLEOTIDE SEQUENCE [LARGE SCALE GENOMIC DNA]</scope>
</reference>
<feature type="domain" description="Vitamin K epoxide reductase" evidence="11">
    <location>
        <begin position="19"/>
        <end position="160"/>
    </location>
</feature>
<name>A0A7J4CZJ0_9ARCH</name>
<protein>
    <submittedName>
        <fullName evidence="12">Vitamin K epoxide reductase family protein</fullName>
    </submittedName>
</protein>
<evidence type="ECO:0000256" key="8">
    <source>
        <dbReference type="ARBA" id="ARBA00023157"/>
    </source>
</evidence>
<organism evidence="12 13">
    <name type="scientific">Marine Group III euryarchaeote</name>
    <dbReference type="NCBI Taxonomy" id="2173149"/>
    <lineage>
        <taxon>Archaea</taxon>
        <taxon>Methanobacteriati</taxon>
        <taxon>Thermoplasmatota</taxon>
        <taxon>Thermoplasmata</taxon>
        <taxon>Candidatus Thermoprofundales</taxon>
    </lineage>
</organism>
<gene>
    <name evidence="12" type="ORF">EYO15_01245</name>
</gene>
<dbReference type="GO" id="GO:0016491">
    <property type="term" value="F:oxidoreductase activity"/>
    <property type="evidence" value="ECO:0007669"/>
    <property type="project" value="UniProtKB-KW"/>
</dbReference>
<dbReference type="EMBL" id="DTTC01000060">
    <property type="protein sequence ID" value="HIA97793.1"/>
    <property type="molecule type" value="Genomic_DNA"/>
</dbReference>
<evidence type="ECO:0000256" key="1">
    <source>
        <dbReference type="ARBA" id="ARBA00004141"/>
    </source>
</evidence>
<dbReference type="Proteomes" id="UP000589132">
    <property type="component" value="Unassembled WGS sequence"/>
</dbReference>
<dbReference type="SMART" id="SM00756">
    <property type="entry name" value="VKc"/>
    <property type="match status" value="1"/>
</dbReference>